<dbReference type="AlphaFoldDB" id="A0A8T9T1R6"/>
<evidence type="ECO:0000256" key="1">
    <source>
        <dbReference type="SAM" id="Phobius"/>
    </source>
</evidence>
<feature type="transmembrane region" description="Helical" evidence="1">
    <location>
        <begin position="143"/>
        <end position="166"/>
    </location>
</feature>
<proteinExistence type="predicted"/>
<dbReference type="KEGG" id="haei:MUN82_02815"/>
<feature type="transmembrane region" description="Helical" evidence="1">
    <location>
        <begin position="74"/>
        <end position="96"/>
    </location>
</feature>
<evidence type="ECO:0000313" key="3">
    <source>
        <dbReference type="Proteomes" id="UP000829925"/>
    </source>
</evidence>
<keyword evidence="3" id="KW-1185">Reference proteome</keyword>
<dbReference type="Proteomes" id="UP000829925">
    <property type="component" value="Chromosome"/>
</dbReference>
<protein>
    <submittedName>
        <fullName evidence="2">DUF4199 domain-containing protein</fullName>
    </submittedName>
</protein>
<keyword evidence="1" id="KW-0812">Transmembrane</keyword>
<name>A0A8T9T1R6_9BACT</name>
<feature type="transmembrane region" description="Helical" evidence="1">
    <location>
        <begin position="18"/>
        <end position="36"/>
    </location>
</feature>
<accession>A0A8T9T1R6</accession>
<feature type="transmembrane region" description="Helical" evidence="1">
    <location>
        <begin position="42"/>
        <end position="62"/>
    </location>
</feature>
<keyword evidence="1" id="KW-0472">Membrane</keyword>
<evidence type="ECO:0000313" key="2">
    <source>
        <dbReference type="EMBL" id="UOR06036.1"/>
    </source>
</evidence>
<organism evidence="2 3">
    <name type="scientific">Hymenobacter aerilatus</name>
    <dbReference type="NCBI Taxonomy" id="2932251"/>
    <lineage>
        <taxon>Bacteria</taxon>
        <taxon>Pseudomonadati</taxon>
        <taxon>Bacteroidota</taxon>
        <taxon>Cytophagia</taxon>
        <taxon>Cytophagales</taxon>
        <taxon>Hymenobacteraceae</taxon>
        <taxon>Hymenobacter</taxon>
    </lineage>
</organism>
<reference evidence="2 3" key="1">
    <citation type="submission" date="2022-04" db="EMBL/GenBank/DDBJ databases">
        <title>Hymenobacter sp. isolated from the air.</title>
        <authorList>
            <person name="Won M."/>
            <person name="Lee C.-M."/>
            <person name="Woen H.-Y."/>
            <person name="Kwon S.-W."/>
        </authorList>
    </citation>
    <scope>NUCLEOTIDE SEQUENCE [LARGE SCALE GENOMIC DNA]</scope>
    <source>
        <strain evidence="3">5413 J-13</strain>
    </source>
</reference>
<dbReference type="Pfam" id="PF13858">
    <property type="entry name" value="DUF4199"/>
    <property type="match status" value="1"/>
</dbReference>
<dbReference type="RefSeq" id="WP_245094812.1">
    <property type="nucleotide sequence ID" value="NZ_CP095053.1"/>
</dbReference>
<sequence length="175" mass="18927">MENTSTSSVTTTSVGVRYGILTGIASVIISLVLYATNLEQSPVRWISMLVLAGGIVLAHQLFKQHNNGFMSYGQGLGIGAVVGAVSGLISGVYTFIYSQFINPDFLSIALNKARADMEARGNLSDEQIEQGLQMSAKFMDGPFLYIGAILGTLFFAFLFALVISAFTKHKRPEFE</sequence>
<keyword evidence="1" id="KW-1133">Transmembrane helix</keyword>
<dbReference type="InterPro" id="IPR025250">
    <property type="entry name" value="DUF4199"/>
</dbReference>
<gene>
    <name evidence="2" type="ORF">MUN82_02815</name>
</gene>
<dbReference type="EMBL" id="CP095053">
    <property type="protein sequence ID" value="UOR06036.1"/>
    <property type="molecule type" value="Genomic_DNA"/>
</dbReference>